<proteinExistence type="predicted"/>
<feature type="chain" id="PRO_5041061683" description="Hydrophobin" evidence="2">
    <location>
        <begin position="24"/>
        <end position="172"/>
    </location>
</feature>
<feature type="compositionally biased region" description="Low complexity" evidence="1">
    <location>
        <begin position="125"/>
        <end position="140"/>
    </location>
</feature>
<gene>
    <name evidence="4" type="ORF">FUG_LOCUS211562</name>
    <name evidence="3" type="ORF">MDCFG202_LOCUS51015</name>
</gene>
<keyword evidence="2" id="KW-0732">Signal</keyword>
<organism evidence="3 5">
    <name type="scientific">Gibberella zeae</name>
    <name type="common">Wheat head blight fungus</name>
    <name type="synonym">Fusarium graminearum</name>
    <dbReference type="NCBI Taxonomy" id="5518"/>
    <lineage>
        <taxon>Eukaryota</taxon>
        <taxon>Fungi</taxon>
        <taxon>Dikarya</taxon>
        <taxon>Ascomycota</taxon>
        <taxon>Pezizomycotina</taxon>
        <taxon>Sordariomycetes</taxon>
        <taxon>Hypocreomycetidae</taxon>
        <taxon>Hypocreales</taxon>
        <taxon>Nectriaceae</taxon>
        <taxon>Fusarium</taxon>
    </lineage>
</organism>
<name>A0A2H3G9M0_GIBZA</name>
<evidence type="ECO:0000313" key="5">
    <source>
        <dbReference type="Proteomes" id="UP000746612"/>
    </source>
</evidence>
<dbReference type="EMBL" id="CAJPIJ010000076">
    <property type="protein sequence ID" value="CAG1968197.1"/>
    <property type="molecule type" value="Genomic_DNA"/>
</dbReference>
<reference evidence="4" key="1">
    <citation type="submission" date="2019-04" db="EMBL/GenBank/DDBJ databases">
        <authorList>
            <person name="Melise S."/>
            <person name="Noan J."/>
            <person name="Okalmin O."/>
        </authorList>
    </citation>
    <scope>NUCLEOTIDE SEQUENCE</scope>
    <source>
        <strain evidence="4">FN9</strain>
    </source>
</reference>
<evidence type="ECO:0008006" key="6">
    <source>
        <dbReference type="Google" id="ProtNLM"/>
    </source>
</evidence>
<dbReference type="AlphaFoldDB" id="A0A2H3G9M0"/>
<accession>A0A2H3G9M0</accession>
<protein>
    <recommendedName>
        <fullName evidence="6">Hydrophobin</fullName>
    </recommendedName>
</protein>
<feature type="region of interest" description="Disordered" evidence="1">
    <location>
        <begin position="116"/>
        <end position="140"/>
    </location>
</feature>
<reference evidence="3" key="2">
    <citation type="submission" date="2021-03" db="EMBL/GenBank/DDBJ databases">
        <authorList>
            <person name="Alouane T."/>
            <person name="Langin T."/>
            <person name="Bonhomme L."/>
        </authorList>
    </citation>
    <scope>NUCLEOTIDE SEQUENCE</scope>
    <source>
        <strain evidence="3">MDC_Fg202</strain>
    </source>
</reference>
<evidence type="ECO:0000256" key="1">
    <source>
        <dbReference type="SAM" id="MobiDB-lite"/>
    </source>
</evidence>
<dbReference type="Proteomes" id="UP000746612">
    <property type="component" value="Unassembled WGS sequence"/>
</dbReference>
<evidence type="ECO:0000313" key="3">
    <source>
        <dbReference type="EMBL" id="CAG1968197.1"/>
    </source>
</evidence>
<feature type="signal peptide" evidence="2">
    <location>
        <begin position="1"/>
        <end position="23"/>
    </location>
</feature>
<dbReference type="OrthoDB" id="5089079at2759"/>
<evidence type="ECO:0000256" key="2">
    <source>
        <dbReference type="SAM" id="SignalP"/>
    </source>
</evidence>
<dbReference type="EMBL" id="CAAKMV010000124">
    <property type="protein sequence ID" value="VIO56417.1"/>
    <property type="molecule type" value="Genomic_DNA"/>
</dbReference>
<evidence type="ECO:0000313" key="4">
    <source>
        <dbReference type="EMBL" id="VIO56417.1"/>
    </source>
</evidence>
<sequence length="172" mass="17503">MHSTAAHILFVLGMASCIRGTSAQTTVFIVDDGGNFNCPGVLRNNGNNDKQNYCCVGGELDLSTCEGWPICTGSSWKPKPITCVTTVPISATDYNAQIKSARSKYLGDGMPTVTGDSVSDATVNETGSQQATTASATGAAAESTATGNGASAVMPSLAGGLMGGLMVLWNAL</sequence>